<reference evidence="3 4" key="1">
    <citation type="submission" date="2024-02" db="EMBL/GenBank/DDBJ databases">
        <title>Chromosome-scale genome assembly of the rough periwinkle Littorina saxatilis.</title>
        <authorList>
            <person name="De Jode A."/>
            <person name="Faria R."/>
            <person name="Formenti G."/>
            <person name="Sims Y."/>
            <person name="Smith T.P."/>
            <person name="Tracey A."/>
            <person name="Wood J.M.D."/>
            <person name="Zagrodzka Z.B."/>
            <person name="Johannesson K."/>
            <person name="Butlin R.K."/>
            <person name="Leder E.H."/>
        </authorList>
    </citation>
    <scope>NUCLEOTIDE SEQUENCE [LARGE SCALE GENOMIC DNA]</scope>
    <source>
        <strain evidence="3">Snail1</strain>
        <tissue evidence="3">Muscle</tissue>
    </source>
</reference>
<dbReference type="PROSITE" id="PS00018">
    <property type="entry name" value="EF_HAND_1"/>
    <property type="match status" value="1"/>
</dbReference>
<dbReference type="EMBL" id="JBAMIC010003994">
    <property type="protein sequence ID" value="KAK7088844.1"/>
    <property type="molecule type" value="Genomic_DNA"/>
</dbReference>
<name>A0AAN9AL50_9CAEN</name>
<dbReference type="InterPro" id="IPR002048">
    <property type="entry name" value="EF_hand_dom"/>
</dbReference>
<protein>
    <recommendedName>
        <fullName evidence="2">EF-hand domain-containing protein</fullName>
    </recommendedName>
</protein>
<dbReference type="Proteomes" id="UP001374579">
    <property type="component" value="Unassembled WGS sequence"/>
</dbReference>
<proteinExistence type="predicted"/>
<comment type="caution">
    <text evidence="3">The sequence shown here is derived from an EMBL/GenBank/DDBJ whole genome shotgun (WGS) entry which is preliminary data.</text>
</comment>
<evidence type="ECO:0000313" key="4">
    <source>
        <dbReference type="Proteomes" id="UP001374579"/>
    </source>
</evidence>
<dbReference type="InterPro" id="IPR011992">
    <property type="entry name" value="EF-hand-dom_pair"/>
</dbReference>
<dbReference type="InterPro" id="IPR018247">
    <property type="entry name" value="EF_Hand_1_Ca_BS"/>
</dbReference>
<dbReference type="GO" id="GO:0005509">
    <property type="term" value="F:calcium ion binding"/>
    <property type="evidence" value="ECO:0007669"/>
    <property type="project" value="InterPro"/>
</dbReference>
<dbReference type="Pfam" id="PF13202">
    <property type="entry name" value="EF-hand_5"/>
    <property type="match status" value="3"/>
</dbReference>
<dbReference type="Gene3D" id="1.10.238.10">
    <property type="entry name" value="EF-hand"/>
    <property type="match status" value="1"/>
</dbReference>
<keyword evidence="4" id="KW-1185">Reference proteome</keyword>
<gene>
    <name evidence="3" type="ORF">V1264_024353</name>
</gene>
<keyword evidence="1" id="KW-0106">Calcium</keyword>
<evidence type="ECO:0000256" key="1">
    <source>
        <dbReference type="ARBA" id="ARBA00022837"/>
    </source>
</evidence>
<organism evidence="3 4">
    <name type="scientific">Littorina saxatilis</name>
    <dbReference type="NCBI Taxonomy" id="31220"/>
    <lineage>
        <taxon>Eukaryota</taxon>
        <taxon>Metazoa</taxon>
        <taxon>Spiralia</taxon>
        <taxon>Lophotrochozoa</taxon>
        <taxon>Mollusca</taxon>
        <taxon>Gastropoda</taxon>
        <taxon>Caenogastropoda</taxon>
        <taxon>Littorinimorpha</taxon>
        <taxon>Littorinoidea</taxon>
        <taxon>Littorinidae</taxon>
        <taxon>Littorina</taxon>
    </lineage>
</organism>
<feature type="domain" description="EF-hand" evidence="2">
    <location>
        <begin position="32"/>
        <end position="67"/>
    </location>
</feature>
<evidence type="ECO:0000259" key="2">
    <source>
        <dbReference type="PROSITE" id="PS50222"/>
    </source>
</evidence>
<dbReference type="SUPFAM" id="SSF47473">
    <property type="entry name" value="EF-hand"/>
    <property type="match status" value="1"/>
</dbReference>
<evidence type="ECO:0000313" key="3">
    <source>
        <dbReference type="EMBL" id="KAK7088844.1"/>
    </source>
</evidence>
<accession>A0AAN9AL50</accession>
<dbReference type="PROSITE" id="PS50222">
    <property type="entry name" value="EF_HAND_2"/>
    <property type="match status" value="1"/>
</dbReference>
<sequence length="154" mass="17138">MFISETTFETERLPITMSIKATLVFAILGLAAGQTQIKTTFQLLDANQDNSISVAEIEIFCNSLDQNGDGYLDFGEFARENVTMEQSPELKAQFTFYDNISGVMDDKVICRDDAFTFFGKLDMNGDGKVRETEFNTRIAAIRQSINGPKPPVGK</sequence>
<dbReference type="AlphaFoldDB" id="A0AAN9AL50"/>